<dbReference type="GO" id="GO:0004795">
    <property type="term" value="F:threonine synthase activity"/>
    <property type="evidence" value="ECO:0007669"/>
    <property type="project" value="UniProtKB-UniRule"/>
</dbReference>
<comment type="caution">
    <text evidence="17">The sequence shown here is derived from an EMBL/GenBank/DDBJ whole genome shotgun (WGS) entry which is preliminary data.</text>
</comment>
<dbReference type="NCBIfam" id="TIGR00260">
    <property type="entry name" value="thrC"/>
    <property type="match status" value="1"/>
</dbReference>
<evidence type="ECO:0000256" key="10">
    <source>
        <dbReference type="ARBA" id="ARBA00023239"/>
    </source>
</evidence>
<evidence type="ECO:0000256" key="15">
    <source>
        <dbReference type="PIRSR" id="PIRSR038945-2"/>
    </source>
</evidence>
<evidence type="ECO:0000256" key="2">
    <source>
        <dbReference type="ARBA" id="ARBA00003648"/>
    </source>
</evidence>
<organism evidence="17 18">
    <name type="scientific">Sulfobacillus acidophilus</name>
    <dbReference type="NCBI Taxonomy" id="53633"/>
    <lineage>
        <taxon>Bacteria</taxon>
        <taxon>Bacillati</taxon>
        <taxon>Bacillota</taxon>
        <taxon>Clostridia</taxon>
        <taxon>Eubacteriales</taxon>
        <taxon>Clostridiales Family XVII. Incertae Sedis</taxon>
        <taxon>Sulfobacillus</taxon>
    </lineage>
</organism>
<evidence type="ECO:0000313" key="18">
    <source>
        <dbReference type="Proteomes" id="UP000241848"/>
    </source>
</evidence>
<evidence type="ECO:0000256" key="14">
    <source>
        <dbReference type="PIRSR" id="PIRSR038945-1"/>
    </source>
</evidence>
<dbReference type="PROSITE" id="PS00165">
    <property type="entry name" value="DEHYDRATASE_SER_THR"/>
    <property type="match status" value="1"/>
</dbReference>
<evidence type="ECO:0000256" key="13">
    <source>
        <dbReference type="PIRNR" id="PIRNR038945"/>
    </source>
</evidence>
<dbReference type="GO" id="GO:0006567">
    <property type="term" value="P:L-threonine catabolic process"/>
    <property type="evidence" value="ECO:0007669"/>
    <property type="project" value="TreeGrafter"/>
</dbReference>
<evidence type="ECO:0000256" key="9">
    <source>
        <dbReference type="ARBA" id="ARBA00022898"/>
    </source>
</evidence>
<dbReference type="InterPro" id="IPR026260">
    <property type="entry name" value="Thr_Synthase_bac/arc"/>
</dbReference>
<dbReference type="EC" id="4.2.3.1" evidence="5 12"/>
<feature type="binding site" evidence="14">
    <location>
        <position position="80"/>
    </location>
    <ligand>
        <name>pyridoxal 5'-phosphate</name>
        <dbReference type="ChEBI" id="CHEBI:597326"/>
    </ligand>
</feature>
<evidence type="ECO:0000256" key="5">
    <source>
        <dbReference type="ARBA" id="ARBA00013028"/>
    </source>
</evidence>
<comment type="similarity">
    <text evidence="4 13">Belongs to the threonine synthase family.</text>
</comment>
<keyword evidence="10 13" id="KW-0456">Lyase</keyword>
<evidence type="ECO:0000256" key="6">
    <source>
        <dbReference type="ARBA" id="ARBA00018679"/>
    </source>
</evidence>
<dbReference type="GO" id="GO:0003941">
    <property type="term" value="F:L-serine ammonia-lyase activity"/>
    <property type="evidence" value="ECO:0007669"/>
    <property type="project" value="TreeGrafter"/>
</dbReference>
<name>A0A2T2WLZ1_9FIRM</name>
<comment type="cofactor">
    <cofactor evidence="1 13 14">
        <name>pyridoxal 5'-phosphate</name>
        <dbReference type="ChEBI" id="CHEBI:597326"/>
    </cofactor>
</comment>
<accession>A0A2T2WLZ1</accession>
<proteinExistence type="inferred from homology"/>
<evidence type="ECO:0000256" key="4">
    <source>
        <dbReference type="ARBA" id="ARBA00005517"/>
    </source>
</evidence>
<dbReference type="GO" id="GO:0009097">
    <property type="term" value="P:isoleucine biosynthetic process"/>
    <property type="evidence" value="ECO:0007669"/>
    <property type="project" value="TreeGrafter"/>
</dbReference>
<dbReference type="UniPathway" id="UPA00050">
    <property type="reaction ID" value="UER00065"/>
</dbReference>
<evidence type="ECO:0000313" key="17">
    <source>
        <dbReference type="EMBL" id="PSR23236.1"/>
    </source>
</evidence>
<dbReference type="EMBL" id="PXYV01000007">
    <property type="protein sequence ID" value="PSR23236.1"/>
    <property type="molecule type" value="Genomic_DNA"/>
</dbReference>
<keyword evidence="9 13" id="KW-0663">Pyridoxal phosphate</keyword>
<dbReference type="CDD" id="cd01563">
    <property type="entry name" value="Thr-synth_1"/>
    <property type="match status" value="1"/>
</dbReference>
<keyword evidence="7 13" id="KW-0028">Amino-acid biosynthesis</keyword>
<feature type="modified residue" description="N6-(pyridoxal phosphate)lysine" evidence="15">
    <location>
        <position position="54"/>
    </location>
</feature>
<sequence>MPGIIDRYRDYLGIPNIPAITLGEGHTPLISWATWEQSDIFLKLEGTNPTGSFKDRGMTVAVSVALSEGAQAVICASTGNTAASAAAYAGRAGLPAFVVAPKGRITQEKMLQALVHGATFLTVEGNFDAALAVVRATAQANPAIALVNSVNPWRLRGQETGAYEIVDELGQAPQALVLPVGNAGNISAYFQGFRRYGRGIPHMFGIQAQGASPLVAGYDFENPETIASAIRIGKPASKHLAQEAVAQSNGAFLAVSDEAILQAQRELARGGVFVEPASATAYAGLKVLREQKRLPAGPVAAILTGTGLKDGDTPRRWVDVKTQSTDADHLEGTIRALLKEGTVHVAH</sequence>
<comment type="catalytic activity">
    <reaction evidence="11 13">
        <text>O-phospho-L-homoserine + H2O = L-threonine + phosphate</text>
        <dbReference type="Rhea" id="RHEA:10840"/>
        <dbReference type="ChEBI" id="CHEBI:15377"/>
        <dbReference type="ChEBI" id="CHEBI:43474"/>
        <dbReference type="ChEBI" id="CHEBI:57590"/>
        <dbReference type="ChEBI" id="CHEBI:57926"/>
        <dbReference type="EC" id="4.2.3.1"/>
    </reaction>
</comment>
<dbReference type="InterPro" id="IPR000634">
    <property type="entry name" value="Ser/Thr_deHydtase_PyrdxlP-BS"/>
</dbReference>
<dbReference type="PANTHER" id="PTHR48078:SF6">
    <property type="entry name" value="L-THREONINE DEHYDRATASE CATABOLIC TDCB"/>
    <property type="match status" value="1"/>
</dbReference>
<feature type="binding site" evidence="14">
    <location>
        <begin position="181"/>
        <end position="185"/>
    </location>
    <ligand>
        <name>pyridoxal 5'-phosphate</name>
        <dbReference type="ChEBI" id="CHEBI:597326"/>
    </ligand>
</feature>
<dbReference type="GO" id="GO:0009088">
    <property type="term" value="P:threonine biosynthetic process"/>
    <property type="evidence" value="ECO:0007669"/>
    <property type="project" value="UniProtKB-UniRule"/>
</dbReference>
<dbReference type="Pfam" id="PF00291">
    <property type="entry name" value="PALP"/>
    <property type="match status" value="1"/>
</dbReference>
<evidence type="ECO:0000259" key="16">
    <source>
        <dbReference type="Pfam" id="PF00291"/>
    </source>
</evidence>
<evidence type="ECO:0000256" key="1">
    <source>
        <dbReference type="ARBA" id="ARBA00001933"/>
    </source>
</evidence>
<dbReference type="FunFam" id="3.40.50.1100:FF:000013">
    <property type="entry name" value="Threonine synthase"/>
    <property type="match status" value="1"/>
</dbReference>
<dbReference type="InterPro" id="IPR004450">
    <property type="entry name" value="Thr_synthase-like"/>
</dbReference>
<dbReference type="GO" id="GO:0030170">
    <property type="term" value="F:pyridoxal phosphate binding"/>
    <property type="evidence" value="ECO:0007669"/>
    <property type="project" value="InterPro"/>
</dbReference>
<dbReference type="InterPro" id="IPR050147">
    <property type="entry name" value="Ser/Thr_Dehydratase"/>
</dbReference>
<comment type="pathway">
    <text evidence="3 13">Amino-acid biosynthesis; L-threonine biosynthesis; L-threonine from L-aspartate: step 5/5.</text>
</comment>
<reference evidence="17 18" key="1">
    <citation type="journal article" date="2014" name="BMC Genomics">
        <title>Comparison of environmental and isolate Sulfobacillus genomes reveals diverse carbon, sulfur, nitrogen, and hydrogen metabolisms.</title>
        <authorList>
            <person name="Justice N.B."/>
            <person name="Norman A."/>
            <person name="Brown C.T."/>
            <person name="Singh A."/>
            <person name="Thomas B.C."/>
            <person name="Banfield J.F."/>
        </authorList>
    </citation>
    <scope>NUCLEOTIDE SEQUENCE [LARGE SCALE GENOMIC DNA]</scope>
    <source>
        <strain evidence="17">AMDSBA3</strain>
    </source>
</reference>
<dbReference type="AlphaFoldDB" id="A0A2T2WLZ1"/>
<dbReference type="PIRSF" id="PIRSF038945">
    <property type="entry name" value="Thr_synthase"/>
    <property type="match status" value="1"/>
</dbReference>
<evidence type="ECO:0000256" key="3">
    <source>
        <dbReference type="ARBA" id="ARBA00004979"/>
    </source>
</evidence>
<dbReference type="InterPro" id="IPR001926">
    <property type="entry name" value="TrpB-like_PALP"/>
</dbReference>
<dbReference type="GO" id="GO:0004794">
    <property type="term" value="F:threonine deaminase activity"/>
    <property type="evidence" value="ECO:0007669"/>
    <property type="project" value="TreeGrafter"/>
</dbReference>
<protein>
    <recommendedName>
        <fullName evidence="6 12">Threonine synthase</fullName>
        <ecNumber evidence="5 12">4.2.3.1</ecNumber>
    </recommendedName>
</protein>
<dbReference type="InterPro" id="IPR036052">
    <property type="entry name" value="TrpB-like_PALP_sf"/>
</dbReference>
<evidence type="ECO:0000256" key="7">
    <source>
        <dbReference type="ARBA" id="ARBA00022605"/>
    </source>
</evidence>
<comment type="function">
    <text evidence="2 13">Catalyzes the gamma-elimination of phosphate from L-phosphohomoserine and the beta-addition of water to produce L-threonine.</text>
</comment>
<feature type="domain" description="Tryptophan synthase beta chain-like PALP" evidence="16">
    <location>
        <begin position="20"/>
        <end position="305"/>
    </location>
</feature>
<evidence type="ECO:0000256" key="11">
    <source>
        <dbReference type="ARBA" id="ARBA00049144"/>
    </source>
</evidence>
<dbReference type="Gene3D" id="3.40.50.1100">
    <property type="match status" value="2"/>
</dbReference>
<keyword evidence="8 13" id="KW-0791">Threonine biosynthesis</keyword>
<dbReference type="PANTHER" id="PTHR48078">
    <property type="entry name" value="THREONINE DEHYDRATASE, MITOCHONDRIAL-RELATED"/>
    <property type="match status" value="1"/>
</dbReference>
<dbReference type="SUPFAM" id="SSF53686">
    <property type="entry name" value="Tryptophan synthase beta subunit-like PLP-dependent enzymes"/>
    <property type="match status" value="1"/>
</dbReference>
<dbReference type="Proteomes" id="UP000241848">
    <property type="component" value="Unassembled WGS sequence"/>
</dbReference>
<feature type="binding site" evidence="14">
    <location>
        <position position="304"/>
    </location>
    <ligand>
        <name>pyridoxal 5'-phosphate</name>
        <dbReference type="ChEBI" id="CHEBI:597326"/>
    </ligand>
</feature>
<gene>
    <name evidence="17" type="primary">thrC</name>
    <name evidence="17" type="ORF">C7B45_03845</name>
</gene>
<evidence type="ECO:0000256" key="8">
    <source>
        <dbReference type="ARBA" id="ARBA00022697"/>
    </source>
</evidence>
<evidence type="ECO:0000256" key="12">
    <source>
        <dbReference type="NCBIfam" id="TIGR00260"/>
    </source>
</evidence>
<dbReference type="GO" id="GO:0006565">
    <property type="term" value="P:L-serine catabolic process"/>
    <property type="evidence" value="ECO:0007669"/>
    <property type="project" value="TreeGrafter"/>
</dbReference>